<evidence type="ECO:0000256" key="5">
    <source>
        <dbReference type="ARBA" id="ARBA00022692"/>
    </source>
</evidence>
<dbReference type="GO" id="GO:0005247">
    <property type="term" value="F:voltage-gated chloride channel activity"/>
    <property type="evidence" value="ECO:0007669"/>
    <property type="project" value="TreeGrafter"/>
</dbReference>
<keyword evidence="7 15" id="KW-0862">Zinc</keyword>
<comment type="subcellular location">
    <subcellularLocation>
        <location evidence="2">Membrane</location>
        <topology evidence="2">Multi-pass membrane protein</topology>
    </subcellularLocation>
</comment>
<feature type="region of interest" description="Disordered" evidence="16">
    <location>
        <begin position="1249"/>
        <end position="1296"/>
    </location>
</feature>
<feature type="domain" description="CBS" evidence="18">
    <location>
        <begin position="1192"/>
        <end position="1248"/>
    </location>
</feature>
<keyword evidence="11" id="KW-0406">Ion transport</keyword>
<dbReference type="SMART" id="SM00116">
    <property type="entry name" value="CBS"/>
    <property type="match status" value="3"/>
</dbReference>
<dbReference type="OrthoDB" id="44789at2759"/>
<dbReference type="InterPro" id="IPR020843">
    <property type="entry name" value="ER"/>
</dbReference>
<protein>
    <recommendedName>
        <fullName evidence="18">CBS domain-containing protein</fullName>
    </recommendedName>
</protein>
<keyword evidence="6 15" id="KW-0479">Metal-binding</keyword>
<feature type="transmembrane region" description="Helical" evidence="17">
    <location>
        <begin position="665"/>
        <end position="686"/>
    </location>
</feature>
<dbReference type="InterPro" id="IPR036291">
    <property type="entry name" value="NAD(P)-bd_dom_sf"/>
</dbReference>
<comment type="cofactor">
    <cofactor evidence="1 15">
        <name>Zn(2+)</name>
        <dbReference type="ChEBI" id="CHEBI:29105"/>
    </cofactor>
</comment>
<dbReference type="GO" id="GO:0005886">
    <property type="term" value="C:plasma membrane"/>
    <property type="evidence" value="ECO:0007669"/>
    <property type="project" value="TreeGrafter"/>
</dbReference>
<evidence type="ECO:0000256" key="12">
    <source>
        <dbReference type="ARBA" id="ARBA00023136"/>
    </source>
</evidence>
<dbReference type="Pfam" id="PF08240">
    <property type="entry name" value="ADH_N"/>
    <property type="match status" value="1"/>
</dbReference>
<dbReference type="EMBL" id="ML976980">
    <property type="protein sequence ID" value="KAF1961702.1"/>
    <property type="molecule type" value="Genomic_DNA"/>
</dbReference>
<dbReference type="Gene3D" id="3.10.580.10">
    <property type="entry name" value="CBS-domain"/>
    <property type="match status" value="1"/>
</dbReference>
<dbReference type="GO" id="GO:0005769">
    <property type="term" value="C:early endosome"/>
    <property type="evidence" value="ECO:0007669"/>
    <property type="project" value="TreeGrafter"/>
</dbReference>
<feature type="transmembrane region" description="Helical" evidence="17">
    <location>
        <begin position="806"/>
        <end position="826"/>
    </location>
</feature>
<dbReference type="PROSITE" id="PS51371">
    <property type="entry name" value="CBS"/>
    <property type="match status" value="2"/>
</dbReference>
<gene>
    <name evidence="19" type="ORF">CC80DRAFT_435966</name>
</gene>
<evidence type="ECO:0000256" key="9">
    <source>
        <dbReference type="ARBA" id="ARBA00023002"/>
    </source>
</evidence>
<dbReference type="SUPFAM" id="SSF81340">
    <property type="entry name" value="Clc chloride channel"/>
    <property type="match status" value="1"/>
</dbReference>
<accession>A0A6A5UD97</accession>
<evidence type="ECO:0000256" key="10">
    <source>
        <dbReference type="ARBA" id="ARBA00023027"/>
    </source>
</evidence>
<dbReference type="CDD" id="cd04591">
    <property type="entry name" value="CBS_pair_voltage-gated_CLC_euk_bac"/>
    <property type="match status" value="1"/>
</dbReference>
<evidence type="ECO:0000256" key="17">
    <source>
        <dbReference type="SAM" id="Phobius"/>
    </source>
</evidence>
<dbReference type="Gene3D" id="3.90.180.10">
    <property type="entry name" value="Medium-chain alcohol dehydrogenases, catalytic domain"/>
    <property type="match status" value="1"/>
</dbReference>
<dbReference type="InterPro" id="IPR013154">
    <property type="entry name" value="ADH-like_N"/>
</dbReference>
<dbReference type="InterPro" id="IPR014743">
    <property type="entry name" value="Cl-channel_core"/>
</dbReference>
<evidence type="ECO:0000313" key="20">
    <source>
        <dbReference type="Proteomes" id="UP000800035"/>
    </source>
</evidence>
<dbReference type="InterPro" id="IPR000644">
    <property type="entry name" value="CBS_dom"/>
</dbReference>
<feature type="transmembrane region" description="Helical" evidence="17">
    <location>
        <begin position="742"/>
        <end position="758"/>
    </location>
</feature>
<keyword evidence="20" id="KW-1185">Reference proteome</keyword>
<proteinExistence type="inferred from homology"/>
<reference evidence="19" key="1">
    <citation type="journal article" date="2020" name="Stud. Mycol.">
        <title>101 Dothideomycetes genomes: a test case for predicting lifestyles and emergence of pathogens.</title>
        <authorList>
            <person name="Haridas S."/>
            <person name="Albert R."/>
            <person name="Binder M."/>
            <person name="Bloem J."/>
            <person name="Labutti K."/>
            <person name="Salamov A."/>
            <person name="Andreopoulos B."/>
            <person name="Baker S."/>
            <person name="Barry K."/>
            <person name="Bills G."/>
            <person name="Bluhm B."/>
            <person name="Cannon C."/>
            <person name="Castanera R."/>
            <person name="Culley D."/>
            <person name="Daum C."/>
            <person name="Ezra D."/>
            <person name="Gonzalez J."/>
            <person name="Henrissat B."/>
            <person name="Kuo A."/>
            <person name="Liang C."/>
            <person name="Lipzen A."/>
            <person name="Lutzoni F."/>
            <person name="Magnuson J."/>
            <person name="Mondo S."/>
            <person name="Nolan M."/>
            <person name="Ohm R."/>
            <person name="Pangilinan J."/>
            <person name="Park H.-J."/>
            <person name="Ramirez L."/>
            <person name="Alfaro M."/>
            <person name="Sun H."/>
            <person name="Tritt A."/>
            <person name="Yoshinaga Y."/>
            <person name="Zwiers L.-H."/>
            <person name="Turgeon B."/>
            <person name="Goodwin S."/>
            <person name="Spatafora J."/>
            <person name="Crous P."/>
            <person name="Grigoriev I."/>
        </authorList>
    </citation>
    <scope>NUCLEOTIDE SEQUENCE</scope>
    <source>
        <strain evidence="19">CBS 675.92</strain>
    </source>
</reference>
<dbReference type="Proteomes" id="UP000800035">
    <property type="component" value="Unassembled WGS sequence"/>
</dbReference>
<feature type="transmembrane region" description="Helical" evidence="17">
    <location>
        <begin position="379"/>
        <end position="396"/>
    </location>
</feature>
<dbReference type="GO" id="GO:0008270">
    <property type="term" value="F:zinc ion binding"/>
    <property type="evidence" value="ECO:0007669"/>
    <property type="project" value="InterPro"/>
</dbReference>
<dbReference type="InterPro" id="IPR002328">
    <property type="entry name" value="ADH_Zn_CS"/>
</dbReference>
<feature type="transmembrane region" description="Helical" evidence="17">
    <location>
        <begin position="940"/>
        <end position="963"/>
    </location>
</feature>
<dbReference type="InterPro" id="IPR011032">
    <property type="entry name" value="GroES-like_sf"/>
</dbReference>
<feature type="compositionally biased region" description="Low complexity" evidence="16">
    <location>
        <begin position="480"/>
        <end position="498"/>
    </location>
</feature>
<feature type="transmembrane region" description="Helical" evidence="17">
    <location>
        <begin position="1031"/>
        <end position="1057"/>
    </location>
</feature>
<keyword evidence="14" id="KW-0129">CBS domain</keyword>
<keyword evidence="12 17" id="KW-0472">Membrane</keyword>
<evidence type="ECO:0000313" key="19">
    <source>
        <dbReference type="EMBL" id="KAF1961702.1"/>
    </source>
</evidence>
<evidence type="ECO:0000256" key="13">
    <source>
        <dbReference type="ARBA" id="ARBA00023214"/>
    </source>
</evidence>
<name>A0A6A5UD97_9PLEO</name>
<dbReference type="CDD" id="cd08297">
    <property type="entry name" value="CAD3"/>
    <property type="match status" value="1"/>
</dbReference>
<dbReference type="PRINTS" id="PR00762">
    <property type="entry name" value="CLCHANNEL"/>
</dbReference>
<feature type="region of interest" description="Disordered" evidence="16">
    <location>
        <begin position="399"/>
        <end position="500"/>
    </location>
</feature>
<evidence type="ECO:0000259" key="18">
    <source>
        <dbReference type="PROSITE" id="PS51371"/>
    </source>
</evidence>
<dbReference type="PANTHER" id="PTHR45711">
    <property type="entry name" value="CHLORIDE CHANNEL PROTEIN"/>
    <property type="match status" value="1"/>
</dbReference>
<evidence type="ECO:0000256" key="8">
    <source>
        <dbReference type="ARBA" id="ARBA00022989"/>
    </source>
</evidence>
<dbReference type="Pfam" id="PF00654">
    <property type="entry name" value="Voltage_CLC"/>
    <property type="match status" value="1"/>
</dbReference>
<evidence type="ECO:0000256" key="2">
    <source>
        <dbReference type="ARBA" id="ARBA00004141"/>
    </source>
</evidence>
<keyword evidence="4" id="KW-0813">Transport</keyword>
<sequence length="1296" mass="139957">MADEKVPTFDIPKMCKGGVVVNEGPDFRIEVQEVPVPEIKPHEVLIKLNATGICHSDIHFMSGDWALPKMSDFGTKCAGHEGAGVIVKVGDAVKTLSPGMRAGLKPIQDTCGTCELCRSENECYCPKAIYTGLLIDGSYKQYVVSPERYTTIIPDGVSDFIAGPIMCSASTMYTSLKESRLQPGDWAVFPGAGGGVGMQGLQLAKAMGLRPVAIDTGEDKKKLCMETAGAEAFIDFAKVDNVAEEVIRICDGIGAHAVFVTAVQAYPTSISLLGGRVGGKVMCIGLPPTGAHHIDVDPAQMVFKKQSVQGTLVSSMADVDKTLQFAQRGLLKPIYTVHPLSKFDEAVQKLRRGEIAGRAVVDFNTDRDLYDNPMNVSSLVVRVLLLCTLALAITYADGMSSSSSSQSVHGQAEASSSRSNADRQPTVEDDRSEEEGLLNEDPLGHTLPEQVSFKRKQKAAAPSSSFGIPRFFSSSPAGNRQSPVQRSPQSRLQQLRASPHPNGSTELILNYLDAPGNAGDHLQDTKDASGLDWYIEGPGRRVGYDDLTAIDWIFEYGKERQRLRYLYSSASGILGHIKQIADASQIWLILIAAGILSGGIAAFIDVASDWLGDLKTGYCNNVDGDGRFYLNKGFCCWGYSELSQCHDWHPWSSALGVSSKGGGWIVEYIFFVGFSVIFAACASLLVREFSTYAKHSGIAEIKTVLGGFVIRRFLGAWTLVVKTLGLCLAVASGLWLGKEGPLVHVACCSANLFMKLFSNVNGNEARKREVLSAAAAAGISVAFGSPIGGVLFSLEQLSYYFPDKTMWQSFVCAMVAAVTLQAFNPFRTGKLVLYQVTYHSGWHDFELVPFALLGVLGGLYGGLFIKLNMRVAEWRKTRQYLKNPVTEVVIVAFITALVNYPIKFMRAQASELVYFLFAECADLTEDTLGLCKAGKANTGVVALLLVSAGMGIILASFTFGLQIPAGIILPSMAIGGLYGRAVGLSVEVMQQAWPSLFVFGSCDADVKCVTPGTYAIVGAASSLAGTTRMTVSIVVIMFELTGALTYVLPIMIAVMISKWVGDAISPRGIYESWIHFNGYPFLDNRDDNGSSIPDVPAAQVMTRIDDLIVITATGHTIQSLRDLLTQHHCRGFPVIDSPRDALLLGYISRTELAYALSAALSPPRSFSNETEAYFSHQPLSDPTTSLDLRPWMDQTPITLNAKASFQLTVSMFRKLGLRYVLFVDRGMLRGLLTKKDVWYVLDGAEDDAGADGEGDGGGMGRGVTRVQPDDEASEERGLLASPTDERANVLGGREGV</sequence>
<evidence type="ECO:0000256" key="7">
    <source>
        <dbReference type="ARBA" id="ARBA00022833"/>
    </source>
</evidence>
<dbReference type="SMART" id="SM00829">
    <property type="entry name" value="PKS_ER"/>
    <property type="match status" value="1"/>
</dbReference>
<organism evidence="19 20">
    <name type="scientific">Byssothecium circinans</name>
    <dbReference type="NCBI Taxonomy" id="147558"/>
    <lineage>
        <taxon>Eukaryota</taxon>
        <taxon>Fungi</taxon>
        <taxon>Dikarya</taxon>
        <taxon>Ascomycota</taxon>
        <taxon>Pezizomycotina</taxon>
        <taxon>Dothideomycetes</taxon>
        <taxon>Pleosporomycetidae</taxon>
        <taxon>Pleosporales</taxon>
        <taxon>Massarineae</taxon>
        <taxon>Massarinaceae</taxon>
        <taxon>Byssothecium</taxon>
    </lineage>
</organism>
<feature type="transmembrane region" description="Helical" evidence="17">
    <location>
        <begin position="847"/>
        <end position="865"/>
    </location>
</feature>
<dbReference type="Pfam" id="PF00107">
    <property type="entry name" value="ADH_zinc_N"/>
    <property type="match status" value="1"/>
</dbReference>
<keyword evidence="13" id="KW-0868">Chloride</keyword>
<keyword evidence="8 17" id="KW-1133">Transmembrane helix</keyword>
<dbReference type="InterPro" id="IPR001807">
    <property type="entry name" value="ClC"/>
</dbReference>
<dbReference type="PROSITE" id="PS00059">
    <property type="entry name" value="ADH_ZINC"/>
    <property type="match status" value="1"/>
</dbReference>
<feature type="domain" description="CBS" evidence="18">
    <location>
        <begin position="1101"/>
        <end position="1166"/>
    </location>
</feature>
<dbReference type="SUPFAM" id="SSF51735">
    <property type="entry name" value="NAD(P)-binding Rossmann-fold domains"/>
    <property type="match status" value="1"/>
</dbReference>
<evidence type="ECO:0000256" key="3">
    <source>
        <dbReference type="ARBA" id="ARBA00008072"/>
    </source>
</evidence>
<feature type="transmembrane region" description="Helical" evidence="17">
    <location>
        <begin position="586"/>
        <end position="604"/>
    </location>
</feature>
<dbReference type="GO" id="GO:0018455">
    <property type="term" value="F:alcohol dehydrogenase [NAD(P)+] activity"/>
    <property type="evidence" value="ECO:0007669"/>
    <property type="project" value="UniProtKB-ARBA"/>
</dbReference>
<keyword evidence="10" id="KW-0520">NAD</keyword>
<feature type="transmembrane region" description="Helical" evidence="17">
    <location>
        <begin position="770"/>
        <end position="794"/>
    </location>
</feature>
<feature type="transmembrane region" description="Helical" evidence="17">
    <location>
        <begin position="714"/>
        <end position="736"/>
    </location>
</feature>
<feature type="transmembrane region" description="Helical" evidence="17">
    <location>
        <begin position="885"/>
        <end position="902"/>
    </location>
</feature>
<feature type="compositionally biased region" description="Polar residues" evidence="16">
    <location>
        <begin position="462"/>
        <end position="479"/>
    </location>
</feature>
<evidence type="ECO:0000256" key="1">
    <source>
        <dbReference type="ARBA" id="ARBA00001947"/>
    </source>
</evidence>
<dbReference type="CDD" id="cd03684">
    <property type="entry name" value="ClC_3_like"/>
    <property type="match status" value="1"/>
</dbReference>
<keyword evidence="9" id="KW-0560">Oxidoreductase</keyword>
<evidence type="ECO:0000256" key="4">
    <source>
        <dbReference type="ARBA" id="ARBA00022448"/>
    </source>
</evidence>
<feature type="compositionally biased region" description="Polar residues" evidence="16">
    <location>
        <begin position="413"/>
        <end position="423"/>
    </location>
</feature>
<evidence type="ECO:0000256" key="15">
    <source>
        <dbReference type="RuleBase" id="RU361277"/>
    </source>
</evidence>
<dbReference type="InterPro" id="IPR013149">
    <property type="entry name" value="ADH-like_C"/>
</dbReference>
<dbReference type="SUPFAM" id="SSF54631">
    <property type="entry name" value="CBS-domain pair"/>
    <property type="match status" value="1"/>
</dbReference>
<dbReference type="Gene3D" id="3.40.50.720">
    <property type="entry name" value="NAD(P)-binding Rossmann-like Domain"/>
    <property type="match status" value="1"/>
</dbReference>
<dbReference type="FunFam" id="3.10.580.10:FF:000119">
    <property type="entry name" value="Chloride channel protein"/>
    <property type="match status" value="1"/>
</dbReference>
<evidence type="ECO:0000256" key="11">
    <source>
        <dbReference type="ARBA" id="ARBA00023065"/>
    </source>
</evidence>
<dbReference type="GO" id="GO:0005794">
    <property type="term" value="C:Golgi apparatus"/>
    <property type="evidence" value="ECO:0007669"/>
    <property type="project" value="TreeGrafter"/>
</dbReference>
<dbReference type="PANTHER" id="PTHR45711:SF6">
    <property type="entry name" value="CHLORIDE CHANNEL PROTEIN"/>
    <property type="match status" value="1"/>
</dbReference>
<dbReference type="SUPFAM" id="SSF50129">
    <property type="entry name" value="GroES-like"/>
    <property type="match status" value="1"/>
</dbReference>
<evidence type="ECO:0000256" key="16">
    <source>
        <dbReference type="SAM" id="MobiDB-lite"/>
    </source>
</evidence>
<dbReference type="Gene3D" id="1.10.3080.10">
    <property type="entry name" value="Clc chloride channel"/>
    <property type="match status" value="1"/>
</dbReference>
<comment type="similarity">
    <text evidence="3 15">Belongs to the zinc-containing alcohol dehydrogenase family.</text>
</comment>
<dbReference type="InterPro" id="IPR046342">
    <property type="entry name" value="CBS_dom_sf"/>
</dbReference>
<keyword evidence="5 17" id="KW-0812">Transmembrane</keyword>
<evidence type="ECO:0000256" key="14">
    <source>
        <dbReference type="PROSITE-ProRule" id="PRU00703"/>
    </source>
</evidence>
<evidence type="ECO:0000256" key="6">
    <source>
        <dbReference type="ARBA" id="ARBA00022723"/>
    </source>
</evidence>
<dbReference type="FunFam" id="3.40.50.720:FF:000039">
    <property type="entry name" value="Alcohol dehydrogenase AdhP"/>
    <property type="match status" value="1"/>
</dbReference>